<dbReference type="RefSeq" id="XP_004351371.1">
    <property type="nucleotide sequence ID" value="XM_004351319.1"/>
</dbReference>
<accession>F4QB83</accession>
<proteinExistence type="predicted"/>
<dbReference type="GeneID" id="14866903"/>
<evidence type="ECO:0000313" key="2">
    <source>
        <dbReference type="Proteomes" id="UP000007797"/>
    </source>
</evidence>
<sequence>MDEKKVLEFQIRRLSSDTVILMENRTSYGGFIQFQQQENQILQIELIQPEIINEIQDNLDLICLMMTCRSFYLEFKEQYKDTLRYKDIEMFESPSKGGDFCNHLYYRSQLPYPMKSFTSFVKNALANQLVLGEEESNVLMKYQPTFDQSLPTVHTAATTNVNIIPVTNVFIEEECFESRPPTTTKRLITAKYSHLNYLAGSDWMPPELEELMMWPDEESPTFIDLPDTLRHLHHSRIDDAPPDNFRFPSSLVRLKIESNCDDVPVVVARASDDGFFRRLRSGWNTRHQRSSQTRVSQVGNLEKLTTDVGTADQYHFLDSLRHLVIGMGNAQFGSSTIRLPKKLESLEARCLISLPLSLPTTLTSLHVADCQVPSLPLGLLFLRVQTMVDSFNGHFIGLDMSVLPASLKRLELDLVSSTEPLRIDDILSNKCRIVNLVDDNLDLVCLLMTCKSFYIEFKEKYKDVLQFKDIMMIDDPPFTKRRCFLFQEIVDRTTQCYPMQGFESLFQNALAGQLVNRRDESSPLFVGKSSFLSTITITSSSSSSLCFGFKTHQNHGRVTSYHSFAPNFGHCILVGRIMILSDRLSY</sequence>
<dbReference type="EMBL" id="GL883027">
    <property type="protein sequence ID" value="EGG14855.1"/>
    <property type="molecule type" value="Genomic_DNA"/>
</dbReference>
<evidence type="ECO:0000313" key="1">
    <source>
        <dbReference type="EMBL" id="EGG14855.1"/>
    </source>
</evidence>
<organism evidence="1 2">
    <name type="scientific">Cavenderia fasciculata</name>
    <name type="common">Slime mold</name>
    <name type="synonym">Dictyostelium fasciculatum</name>
    <dbReference type="NCBI Taxonomy" id="261658"/>
    <lineage>
        <taxon>Eukaryota</taxon>
        <taxon>Amoebozoa</taxon>
        <taxon>Evosea</taxon>
        <taxon>Eumycetozoa</taxon>
        <taxon>Dictyostelia</taxon>
        <taxon>Acytosteliales</taxon>
        <taxon>Cavenderiaceae</taxon>
        <taxon>Cavenderia</taxon>
    </lineage>
</organism>
<dbReference type="AlphaFoldDB" id="F4QB83"/>
<gene>
    <name evidence="1" type="ORF">DFA_10728</name>
</gene>
<name>F4QB83_CACFS</name>
<dbReference type="KEGG" id="dfa:DFA_10728"/>
<dbReference type="Proteomes" id="UP000007797">
    <property type="component" value="Unassembled WGS sequence"/>
</dbReference>
<protein>
    <submittedName>
        <fullName evidence="1">Uncharacterized protein</fullName>
    </submittedName>
</protein>
<reference evidence="2" key="1">
    <citation type="journal article" date="2011" name="Genome Res.">
        <title>Phylogeny-wide analysis of social amoeba genomes highlights ancient origins for complex intercellular communication.</title>
        <authorList>
            <person name="Heidel A.J."/>
            <person name="Lawal H.M."/>
            <person name="Felder M."/>
            <person name="Schilde C."/>
            <person name="Helps N.R."/>
            <person name="Tunggal B."/>
            <person name="Rivero F."/>
            <person name="John U."/>
            <person name="Schleicher M."/>
            <person name="Eichinger L."/>
            <person name="Platzer M."/>
            <person name="Noegel A.A."/>
            <person name="Schaap P."/>
            <person name="Gloeckner G."/>
        </authorList>
    </citation>
    <scope>NUCLEOTIDE SEQUENCE [LARGE SCALE GENOMIC DNA]</scope>
    <source>
        <strain evidence="2">SH3</strain>
    </source>
</reference>
<keyword evidence="2" id="KW-1185">Reference proteome</keyword>